<dbReference type="SUPFAM" id="SSF52833">
    <property type="entry name" value="Thioredoxin-like"/>
    <property type="match status" value="1"/>
</dbReference>
<keyword evidence="1" id="KW-0472">Membrane</keyword>
<evidence type="ECO:0000256" key="1">
    <source>
        <dbReference type="SAM" id="Phobius"/>
    </source>
</evidence>
<evidence type="ECO:0000313" key="4">
    <source>
        <dbReference type="Proteomes" id="UP001332243"/>
    </source>
</evidence>
<dbReference type="Gene3D" id="3.40.30.10">
    <property type="entry name" value="Glutaredoxin"/>
    <property type="match status" value="1"/>
</dbReference>
<proteinExistence type="predicted"/>
<evidence type="ECO:0000259" key="2">
    <source>
        <dbReference type="PROSITE" id="PS51352"/>
    </source>
</evidence>
<organism evidence="3 4">
    <name type="scientific">Plantactinospora sonchi</name>
    <dbReference type="NCBI Taxonomy" id="1544735"/>
    <lineage>
        <taxon>Bacteria</taxon>
        <taxon>Bacillati</taxon>
        <taxon>Actinomycetota</taxon>
        <taxon>Actinomycetes</taxon>
        <taxon>Micromonosporales</taxon>
        <taxon>Micromonosporaceae</taxon>
        <taxon>Plantactinospora</taxon>
    </lineage>
</organism>
<dbReference type="PROSITE" id="PS00194">
    <property type="entry name" value="THIOREDOXIN_1"/>
    <property type="match status" value="1"/>
</dbReference>
<dbReference type="RefSeq" id="WP_331213173.1">
    <property type="nucleotide sequence ID" value="NZ_JAZGQK010000004.1"/>
</dbReference>
<keyword evidence="1" id="KW-0812">Transmembrane</keyword>
<dbReference type="InterPro" id="IPR013766">
    <property type="entry name" value="Thioredoxin_domain"/>
</dbReference>
<dbReference type="InterPro" id="IPR036249">
    <property type="entry name" value="Thioredoxin-like_sf"/>
</dbReference>
<keyword evidence="1" id="KW-1133">Transmembrane helix</keyword>
<sequence length="180" mass="18855">MPYLVVTNVLLGIVAVANLVFTYGVIRRLREHTTRLDALASGPANSDIMLAPGAQPAPFEPVLSTSDESLDRDALAGTALVGFFSPTCAPCREQAPRFVERAAAAGPGRALAVAVGTPETVRDLVTLLEPVARVVIEVEDGPLHRAFAVQGYPAVCVLDGDGRIRSSGSVVDRLPEPSAV</sequence>
<feature type="domain" description="Thioredoxin" evidence="2">
    <location>
        <begin position="51"/>
        <end position="180"/>
    </location>
</feature>
<dbReference type="InterPro" id="IPR017937">
    <property type="entry name" value="Thioredoxin_CS"/>
</dbReference>
<accession>A0ABU7RNG3</accession>
<dbReference type="Proteomes" id="UP001332243">
    <property type="component" value="Unassembled WGS sequence"/>
</dbReference>
<gene>
    <name evidence="3" type="ORF">V1633_06000</name>
</gene>
<reference evidence="3 4" key="1">
    <citation type="submission" date="2024-01" db="EMBL/GenBank/DDBJ databases">
        <title>Genome insights into Plantactinospora sonchi sp. nov.</title>
        <authorList>
            <person name="Wang L."/>
        </authorList>
    </citation>
    <scope>NUCLEOTIDE SEQUENCE [LARGE SCALE GENOMIC DNA]</scope>
    <source>
        <strain evidence="3 4">NEAU-QY2</strain>
    </source>
</reference>
<comment type="caution">
    <text evidence="3">The sequence shown here is derived from an EMBL/GenBank/DDBJ whole genome shotgun (WGS) entry which is preliminary data.</text>
</comment>
<feature type="transmembrane region" description="Helical" evidence="1">
    <location>
        <begin position="6"/>
        <end position="26"/>
    </location>
</feature>
<dbReference type="PROSITE" id="PS51352">
    <property type="entry name" value="THIOREDOXIN_2"/>
    <property type="match status" value="1"/>
</dbReference>
<name>A0ABU7RNG3_9ACTN</name>
<dbReference type="EMBL" id="JAZGQK010000004">
    <property type="protein sequence ID" value="MEE6258044.1"/>
    <property type="molecule type" value="Genomic_DNA"/>
</dbReference>
<protein>
    <recommendedName>
        <fullName evidence="2">Thioredoxin domain-containing protein</fullName>
    </recommendedName>
</protein>
<evidence type="ECO:0000313" key="3">
    <source>
        <dbReference type="EMBL" id="MEE6258044.1"/>
    </source>
</evidence>
<keyword evidence="4" id="KW-1185">Reference proteome</keyword>